<keyword evidence="4 6" id="KW-0624">Polysaccharide degradation</keyword>
<evidence type="ECO:0000256" key="5">
    <source>
        <dbReference type="PROSITE-ProRule" id="PRU10061"/>
    </source>
</evidence>
<gene>
    <name evidence="9" type="ORF">GCM10010971_06800</name>
</gene>
<dbReference type="InterPro" id="IPR044846">
    <property type="entry name" value="GH10"/>
</dbReference>
<dbReference type="SUPFAM" id="SSF51445">
    <property type="entry name" value="(Trans)glycosidases"/>
    <property type="match status" value="1"/>
</dbReference>
<evidence type="ECO:0000256" key="3">
    <source>
        <dbReference type="ARBA" id="ARBA00023295"/>
    </source>
</evidence>
<comment type="caution">
    <text evidence="9">The sequence shown here is derived from an EMBL/GenBank/DDBJ whole genome shotgun (WGS) entry which is preliminary data.</text>
</comment>
<evidence type="ECO:0000313" key="10">
    <source>
        <dbReference type="Proteomes" id="UP000621859"/>
    </source>
</evidence>
<keyword evidence="10" id="KW-1185">Reference proteome</keyword>
<organism evidence="9 10">
    <name type="scientific">Silvimonas amylolytica</name>
    <dbReference type="NCBI Taxonomy" id="449663"/>
    <lineage>
        <taxon>Bacteria</taxon>
        <taxon>Pseudomonadati</taxon>
        <taxon>Pseudomonadota</taxon>
        <taxon>Betaproteobacteria</taxon>
        <taxon>Neisseriales</taxon>
        <taxon>Chitinibacteraceae</taxon>
        <taxon>Silvimonas</taxon>
    </lineage>
</organism>
<keyword evidence="1 6" id="KW-0378">Hydrolase</keyword>
<evidence type="ECO:0000256" key="7">
    <source>
        <dbReference type="SAM" id="SignalP"/>
    </source>
</evidence>
<dbReference type="PRINTS" id="PR00134">
    <property type="entry name" value="GLHYDRLASE10"/>
</dbReference>
<evidence type="ECO:0000256" key="4">
    <source>
        <dbReference type="ARBA" id="ARBA00023326"/>
    </source>
</evidence>
<comment type="similarity">
    <text evidence="6">Belongs to the glycosyl hydrolase 10 (cellulase F) family.</text>
</comment>
<dbReference type="PANTHER" id="PTHR31490">
    <property type="entry name" value="GLYCOSYL HYDROLASE"/>
    <property type="match status" value="1"/>
</dbReference>
<dbReference type="InterPro" id="IPR001000">
    <property type="entry name" value="GH10_dom"/>
</dbReference>
<comment type="catalytic activity">
    <reaction evidence="6">
        <text>Endohydrolysis of (1-&gt;4)-beta-D-xylosidic linkages in xylans.</text>
        <dbReference type="EC" id="3.2.1.8"/>
    </reaction>
</comment>
<sequence length="364" mass="40836">MIAGCIARVLACTLVTSALLACSSNTPAPAQTTGIVPKPSLAKAWQGQLLIGAAVDEKNIKTQGTLIAEQFNSVVAENAMKPMATEPREGEFHFEAADAIVHFAQSHDMAIRGHTLLWHLHTPDWMWQGTNGQPADRNLVLARLKRHIETEVGRYKGQVYVWDVVNEIIDEKQPDCLRDDKWHQVVGPDYVDYAFRYAHAADPAARLFINEYSTEAPAKQRCLIRVVQGLLQRGVPVNGIGHQMHISVFYPTVAAIDETLTAFARLGLENQITELDMSLYRWKDNHLYDTRENLLALQARRYGEIMRMIHNHPDVTAVTWWGVTDAGTWLNQDAPSDHRDQPLLFDAQGQPKGAFWAVFAAARR</sequence>
<dbReference type="Pfam" id="PF00331">
    <property type="entry name" value="Glyco_hydro_10"/>
    <property type="match status" value="1"/>
</dbReference>
<evidence type="ECO:0000313" key="9">
    <source>
        <dbReference type="EMBL" id="GGP24861.1"/>
    </source>
</evidence>
<feature type="chain" id="PRO_5045748400" description="Beta-xylanase" evidence="7">
    <location>
        <begin position="31"/>
        <end position="364"/>
    </location>
</feature>
<protein>
    <recommendedName>
        <fullName evidence="6">Beta-xylanase</fullName>
        <ecNumber evidence="6">3.2.1.8</ecNumber>
    </recommendedName>
</protein>
<reference evidence="10" key="1">
    <citation type="journal article" date="2019" name="Int. J. Syst. Evol. Microbiol.">
        <title>The Global Catalogue of Microorganisms (GCM) 10K type strain sequencing project: providing services to taxonomists for standard genome sequencing and annotation.</title>
        <authorList>
            <consortium name="The Broad Institute Genomics Platform"/>
            <consortium name="The Broad Institute Genome Sequencing Center for Infectious Disease"/>
            <person name="Wu L."/>
            <person name="Ma J."/>
        </authorList>
    </citation>
    <scope>NUCLEOTIDE SEQUENCE [LARGE SCALE GENOMIC DNA]</scope>
    <source>
        <strain evidence="10">CGMCC 1.8860</strain>
    </source>
</reference>
<evidence type="ECO:0000256" key="6">
    <source>
        <dbReference type="RuleBase" id="RU361174"/>
    </source>
</evidence>
<dbReference type="InterPro" id="IPR031158">
    <property type="entry name" value="GH10_AS"/>
</dbReference>
<evidence type="ECO:0000256" key="1">
    <source>
        <dbReference type="ARBA" id="ARBA00022801"/>
    </source>
</evidence>
<dbReference type="SMART" id="SM00633">
    <property type="entry name" value="Glyco_10"/>
    <property type="match status" value="1"/>
</dbReference>
<feature type="signal peptide" evidence="7">
    <location>
        <begin position="1"/>
        <end position="30"/>
    </location>
</feature>
<dbReference type="PROSITE" id="PS00591">
    <property type="entry name" value="GH10_1"/>
    <property type="match status" value="1"/>
</dbReference>
<evidence type="ECO:0000259" key="8">
    <source>
        <dbReference type="PROSITE" id="PS51760"/>
    </source>
</evidence>
<proteinExistence type="inferred from homology"/>
<dbReference type="EC" id="3.2.1.8" evidence="6"/>
<dbReference type="Proteomes" id="UP000621859">
    <property type="component" value="Unassembled WGS sequence"/>
</dbReference>
<keyword evidence="2 6" id="KW-0119">Carbohydrate metabolism</keyword>
<dbReference type="InterPro" id="IPR017853">
    <property type="entry name" value="GH"/>
</dbReference>
<evidence type="ECO:0000256" key="2">
    <source>
        <dbReference type="ARBA" id="ARBA00023277"/>
    </source>
</evidence>
<name>A0ABQ2PHZ6_9NEIS</name>
<accession>A0ABQ2PHZ6</accession>
<feature type="domain" description="GH10" evidence="8">
    <location>
        <begin position="35"/>
        <end position="361"/>
    </location>
</feature>
<dbReference type="Gene3D" id="3.20.20.80">
    <property type="entry name" value="Glycosidases"/>
    <property type="match status" value="1"/>
</dbReference>
<dbReference type="RefSeq" id="WP_188688812.1">
    <property type="nucleotide sequence ID" value="NZ_BMLY01000001.1"/>
</dbReference>
<feature type="active site" description="Nucleophile" evidence="5">
    <location>
        <position position="274"/>
    </location>
</feature>
<dbReference type="EMBL" id="BMLY01000001">
    <property type="protein sequence ID" value="GGP24861.1"/>
    <property type="molecule type" value="Genomic_DNA"/>
</dbReference>
<dbReference type="PROSITE" id="PS51760">
    <property type="entry name" value="GH10_2"/>
    <property type="match status" value="1"/>
</dbReference>
<dbReference type="PANTHER" id="PTHR31490:SF90">
    <property type="entry name" value="ENDO-1,4-BETA-XYLANASE A"/>
    <property type="match status" value="1"/>
</dbReference>
<keyword evidence="7" id="KW-0732">Signal</keyword>
<keyword evidence="3 6" id="KW-0326">Glycosidase</keyword>